<dbReference type="EMBL" id="JH993981">
    <property type="protein sequence ID" value="ELQ75206.1"/>
    <property type="molecule type" value="Genomic_DNA"/>
</dbReference>
<evidence type="ECO:0000313" key="13">
    <source>
        <dbReference type="Proteomes" id="UP000011185"/>
    </source>
</evidence>
<comment type="pathway">
    <text evidence="1 10">Phospholipid metabolism; phosphatidylglycerol biosynthesis; phosphatidylglycerol from CDP-diacylglycerol: step 1/2.</text>
</comment>
<dbReference type="OMA" id="INCGMNI"/>
<keyword evidence="10" id="KW-0547">Nucleotide-binding</keyword>
<evidence type="ECO:0000256" key="2">
    <source>
        <dbReference type="ARBA" id="ARBA00010682"/>
    </source>
</evidence>
<dbReference type="UniPathway" id="UPA00084">
    <property type="reaction ID" value="UER00503"/>
</dbReference>
<dbReference type="InterPro" id="IPR025202">
    <property type="entry name" value="PLD-like_dom"/>
</dbReference>
<evidence type="ECO:0000256" key="6">
    <source>
        <dbReference type="ARBA" id="ARBA00023098"/>
    </source>
</evidence>
<accession>L7JW06</accession>
<dbReference type="SUPFAM" id="SSF56024">
    <property type="entry name" value="Phospholipase D/nuclease"/>
    <property type="match status" value="1"/>
</dbReference>
<dbReference type="STRING" id="72359.L7JW06"/>
<evidence type="ECO:0000256" key="9">
    <source>
        <dbReference type="ARBA" id="ARBA00048586"/>
    </source>
</evidence>
<dbReference type="InterPro" id="IPR001736">
    <property type="entry name" value="PLipase_D/transphosphatidylase"/>
</dbReference>
<evidence type="ECO:0000256" key="3">
    <source>
        <dbReference type="ARBA" id="ARBA00022516"/>
    </source>
</evidence>
<evidence type="ECO:0000256" key="4">
    <source>
        <dbReference type="ARBA" id="ARBA00022679"/>
    </source>
</evidence>
<keyword evidence="8 10" id="KW-1208">Phospholipid metabolism</keyword>
<comment type="function">
    <text evidence="10">Functions in the biosynthesis of the anionic phospholipids phosphatidylglycerol and cardiolipin.</text>
</comment>
<gene>
    <name evidence="12" type="ORF">THOM_1829</name>
</gene>
<evidence type="ECO:0000259" key="11">
    <source>
        <dbReference type="PROSITE" id="PS50035"/>
    </source>
</evidence>
<keyword evidence="7 10" id="KW-0594">Phospholipid biosynthesis</keyword>
<keyword evidence="4 10" id="KW-0808">Transferase</keyword>
<evidence type="ECO:0000256" key="7">
    <source>
        <dbReference type="ARBA" id="ARBA00023209"/>
    </source>
</evidence>
<evidence type="ECO:0000256" key="10">
    <source>
        <dbReference type="RuleBase" id="RU365024"/>
    </source>
</evidence>
<comment type="catalytic activity">
    <reaction evidence="9 10">
        <text>a CDP-1,2-diacyl-sn-glycerol + sn-glycerol 3-phosphate = a 1,2-diacyl-sn-glycero-3-phospho-(1'-sn-glycero-3'-phosphate) + CMP + H(+)</text>
        <dbReference type="Rhea" id="RHEA:12593"/>
        <dbReference type="ChEBI" id="CHEBI:15378"/>
        <dbReference type="ChEBI" id="CHEBI:57597"/>
        <dbReference type="ChEBI" id="CHEBI:58332"/>
        <dbReference type="ChEBI" id="CHEBI:60110"/>
        <dbReference type="ChEBI" id="CHEBI:60377"/>
        <dbReference type="EC" id="2.7.8.5"/>
    </reaction>
</comment>
<proteinExistence type="inferred from homology"/>
<dbReference type="GO" id="GO:0032049">
    <property type="term" value="P:cardiolipin biosynthetic process"/>
    <property type="evidence" value="ECO:0007669"/>
    <property type="project" value="InterPro"/>
</dbReference>
<evidence type="ECO:0000256" key="8">
    <source>
        <dbReference type="ARBA" id="ARBA00023264"/>
    </source>
</evidence>
<evidence type="ECO:0000256" key="1">
    <source>
        <dbReference type="ARBA" id="ARBA00005042"/>
    </source>
</evidence>
<keyword evidence="13" id="KW-1185">Reference proteome</keyword>
<dbReference type="GO" id="GO:0008444">
    <property type="term" value="F:CDP-diacylglycerol-glycerol-3-phosphate 3-phosphatidyltransferase activity"/>
    <property type="evidence" value="ECO:0007669"/>
    <property type="project" value="UniProtKB-EC"/>
</dbReference>
<name>L7JW06_TRAHO</name>
<dbReference type="Gene3D" id="3.30.870.10">
    <property type="entry name" value="Endonuclease Chain A"/>
    <property type="match status" value="1"/>
</dbReference>
<dbReference type="InParanoid" id="L7JW06"/>
<reference evidence="12 13" key="1">
    <citation type="journal article" date="2012" name="PLoS Pathog.">
        <title>The genome of the obligate intracellular parasite Trachipleistophora hominis: new insights into microsporidian genome dynamics and reductive evolution.</title>
        <authorList>
            <person name="Heinz E."/>
            <person name="Williams T.A."/>
            <person name="Nakjang S."/>
            <person name="Noel C.J."/>
            <person name="Swan D.C."/>
            <person name="Goldberg A.V."/>
            <person name="Harris S.R."/>
            <person name="Weinmaier T."/>
            <person name="Markert S."/>
            <person name="Becher D."/>
            <person name="Bernhardt J."/>
            <person name="Dagan T."/>
            <person name="Hacker C."/>
            <person name="Lucocq J.M."/>
            <person name="Schweder T."/>
            <person name="Rattei T."/>
            <person name="Hall N."/>
            <person name="Hirt R.P."/>
            <person name="Embley T.M."/>
        </authorList>
    </citation>
    <scope>NUCLEOTIDE SEQUENCE [LARGE SCALE GENOMIC DNA]</scope>
</reference>
<dbReference type="GO" id="GO:0005524">
    <property type="term" value="F:ATP binding"/>
    <property type="evidence" value="ECO:0007669"/>
    <property type="project" value="UniProtKB-KW"/>
</dbReference>
<protein>
    <recommendedName>
        <fullName evidence="10">CDP-diacylglycerol--glycerol-3-phosphate 3-phosphatidyltransferase</fullName>
        <ecNumber evidence="10">2.7.8.5</ecNumber>
    </recommendedName>
</protein>
<dbReference type="PROSITE" id="PS50035">
    <property type="entry name" value="PLD"/>
    <property type="match status" value="1"/>
</dbReference>
<dbReference type="GO" id="GO:0005739">
    <property type="term" value="C:mitochondrion"/>
    <property type="evidence" value="ECO:0007669"/>
    <property type="project" value="UniProtKB-SubCell"/>
</dbReference>
<keyword evidence="5" id="KW-0677">Repeat</keyword>
<evidence type="ECO:0000313" key="12">
    <source>
        <dbReference type="EMBL" id="ELQ75206.1"/>
    </source>
</evidence>
<dbReference type="AlphaFoldDB" id="L7JW06"/>
<dbReference type="VEuPathDB" id="MicrosporidiaDB:THOM_1829"/>
<keyword evidence="10" id="KW-0496">Mitochondrion</keyword>
<evidence type="ECO:0000256" key="5">
    <source>
        <dbReference type="ARBA" id="ARBA00022737"/>
    </source>
</evidence>
<dbReference type="HOGENOM" id="CLU_1469215_0_0_1"/>
<comment type="subcellular location">
    <subcellularLocation>
        <location evidence="10">Mitochondrion</location>
    </subcellularLocation>
</comment>
<feature type="domain" description="PLD phosphodiesterase" evidence="11">
    <location>
        <begin position="118"/>
        <end position="144"/>
    </location>
</feature>
<keyword evidence="6 10" id="KW-0443">Lipid metabolism</keyword>
<comment type="similarity">
    <text evidence="2 10">Belongs to the CDP-alcohol phosphatidyltransferase class-II family.</text>
</comment>
<organism evidence="12 13">
    <name type="scientific">Trachipleistophora hominis</name>
    <name type="common">Microsporidian parasite</name>
    <dbReference type="NCBI Taxonomy" id="72359"/>
    <lineage>
        <taxon>Eukaryota</taxon>
        <taxon>Fungi</taxon>
        <taxon>Fungi incertae sedis</taxon>
        <taxon>Microsporidia</taxon>
        <taxon>Pleistophoridae</taxon>
        <taxon>Trachipleistophora</taxon>
    </lineage>
</organism>
<dbReference type="Proteomes" id="UP000011185">
    <property type="component" value="Unassembled WGS sequence"/>
</dbReference>
<dbReference type="PANTHER" id="PTHR12586:SF1">
    <property type="entry name" value="CDP-DIACYLGLYCEROL--GLYCEROL-3-PHOSPHATE 3-PHOSPHATIDYLTRANSFERASE, MITOCHONDRIAL"/>
    <property type="match status" value="1"/>
</dbReference>
<keyword evidence="10" id="KW-0067">ATP-binding</keyword>
<dbReference type="InterPro" id="IPR016270">
    <property type="entry name" value="PGS1"/>
</dbReference>
<sequence length="184" mass="22257">MHEFLANFQGMSLFKITNFKNLKTAKMFHKEIINNLRTAKKVFIITLYFGNKQKTREIMEEIRIRKQKNLETMVIIDYNRCKQNEQIFVLLKEYQIEDVVCYANRKSYFLLPNCIKELFFVLHVKMYLFDSLVILSGANLEDKYFTNRLDRYFSINDSELAEYLMKNVFNYFYKSSYVESNKKN</sequence>
<dbReference type="OrthoDB" id="10250191at2759"/>
<dbReference type="Pfam" id="PF13091">
    <property type="entry name" value="PLDc_2"/>
    <property type="match status" value="1"/>
</dbReference>
<dbReference type="EC" id="2.7.8.5" evidence="10"/>
<keyword evidence="3 10" id="KW-0444">Lipid biosynthesis</keyword>
<dbReference type="PANTHER" id="PTHR12586">
    <property type="entry name" value="CDP-DIACYLGLYCEROL--SERINE O-PHOSPHATIDYLTRANSFERASE"/>
    <property type="match status" value="1"/>
</dbReference>